<evidence type="ECO:0000256" key="3">
    <source>
        <dbReference type="ARBA" id="ARBA00004123"/>
    </source>
</evidence>
<comment type="cofactor">
    <cofactor evidence="2">
        <name>Mg(2+)</name>
        <dbReference type="ChEBI" id="CHEBI:18420"/>
    </cofactor>
</comment>
<comment type="caution">
    <text evidence="11">The sequence shown here is derived from an EMBL/GenBank/DDBJ whole genome shotgun (WGS) entry which is preliminary data.</text>
</comment>
<sequence>MSQPAHTSTPNPQSFYTWVNQTWQPVLFTQRSHSHLQTLRLTTWNIDFQAPCKTERMNAALSYLSKLHGDTTTNTTNTPSMIFLQEMVSSDLVLIQEKQWIRDRFFITDLSDVNWGARYGTTTLIDKRLDVQRVFRVLYSPSRMQRDALFVDINIDIQPTESTSSNENRIIRLGNTHLESLVSRPPLRPMQLRRAGHECICVGGSYRPGGMWTFRCVSRARGYEGTEEGFTWGQQLSDRMKEKFGCSRMDKVLFCGGLEVKSLERIGAEQKIWIDYPQESDSESSSETGEEMWVTDHLGLQVEFRILPSVET</sequence>
<evidence type="ECO:0000313" key="11">
    <source>
        <dbReference type="EMBL" id="THC92098.1"/>
    </source>
</evidence>
<evidence type="ECO:0000256" key="1">
    <source>
        <dbReference type="ARBA" id="ARBA00001936"/>
    </source>
</evidence>
<dbReference type="Gene3D" id="3.60.10.10">
    <property type="entry name" value="Endonuclease/exonuclease/phosphatase"/>
    <property type="match status" value="2"/>
</dbReference>
<keyword evidence="12" id="KW-1185">Reference proteome</keyword>
<name>A0A4S3JCP3_9EURO</name>
<evidence type="ECO:0008006" key="13">
    <source>
        <dbReference type="Google" id="ProtNLM"/>
    </source>
</evidence>
<reference evidence="11 12" key="1">
    <citation type="submission" date="2019-03" db="EMBL/GenBank/DDBJ databases">
        <title>The genome sequence of a newly discovered highly antifungal drug resistant Aspergillus species, Aspergillus tanneri NIH 1004.</title>
        <authorList>
            <person name="Mounaud S."/>
            <person name="Singh I."/>
            <person name="Joardar V."/>
            <person name="Pakala S."/>
            <person name="Pakala S."/>
            <person name="Venepally P."/>
            <person name="Hoover J."/>
            <person name="Nierman W."/>
            <person name="Chung J."/>
            <person name="Losada L."/>
        </authorList>
    </citation>
    <scope>NUCLEOTIDE SEQUENCE [LARGE SCALE GENOMIC DNA]</scope>
    <source>
        <strain evidence="11 12">NIH1004</strain>
    </source>
</reference>
<evidence type="ECO:0000256" key="8">
    <source>
        <dbReference type="ARBA" id="ARBA00022842"/>
    </source>
</evidence>
<dbReference type="VEuPathDB" id="FungiDB:EYZ11_008424"/>
<keyword evidence="6" id="KW-0227">DNA damage</keyword>
<evidence type="ECO:0000256" key="9">
    <source>
        <dbReference type="ARBA" id="ARBA00023204"/>
    </source>
</evidence>
<dbReference type="EMBL" id="SOSA01000359">
    <property type="protein sequence ID" value="THC92098.1"/>
    <property type="molecule type" value="Genomic_DNA"/>
</dbReference>
<dbReference type="GO" id="GO:0004518">
    <property type="term" value="F:nuclease activity"/>
    <property type="evidence" value="ECO:0007669"/>
    <property type="project" value="UniProtKB-KW"/>
</dbReference>
<gene>
    <name evidence="11" type="ORF">EYZ11_008424</name>
</gene>
<protein>
    <recommendedName>
        <fullName evidence="13">Endonuclease/exonuclease/phosphatase domain-containing protein</fullName>
    </recommendedName>
</protein>
<dbReference type="GO" id="GO:0005634">
    <property type="term" value="C:nucleus"/>
    <property type="evidence" value="ECO:0007669"/>
    <property type="project" value="UniProtKB-SubCell"/>
</dbReference>
<comment type="cofactor">
    <cofactor evidence="1">
        <name>Mn(2+)</name>
        <dbReference type="ChEBI" id="CHEBI:29035"/>
    </cofactor>
</comment>
<comment type="subcellular location">
    <subcellularLocation>
        <location evidence="3">Nucleus</location>
    </subcellularLocation>
</comment>
<dbReference type="GO" id="GO:0046872">
    <property type="term" value="F:metal ion binding"/>
    <property type="evidence" value="ECO:0007669"/>
    <property type="project" value="UniProtKB-KW"/>
</dbReference>
<dbReference type="PANTHER" id="PTHR15822">
    <property type="entry name" value="TRAF AND TNF RECEPTOR-ASSOCIATED PROTEIN"/>
    <property type="match status" value="1"/>
</dbReference>
<proteinExistence type="predicted"/>
<dbReference type="GO" id="GO:0003697">
    <property type="term" value="F:single-stranded DNA binding"/>
    <property type="evidence" value="ECO:0007669"/>
    <property type="project" value="TreeGrafter"/>
</dbReference>
<keyword evidence="9" id="KW-0234">DNA repair</keyword>
<dbReference type="InterPro" id="IPR036691">
    <property type="entry name" value="Endo/exonu/phosph_ase_sf"/>
</dbReference>
<keyword evidence="10" id="KW-0539">Nucleus</keyword>
<keyword evidence="5" id="KW-0479">Metal-binding</keyword>
<keyword evidence="8" id="KW-0460">Magnesium</keyword>
<dbReference type="PANTHER" id="PTHR15822:SF4">
    <property type="entry name" value="TYROSYL-DNA PHOSPHODIESTERASE 2"/>
    <property type="match status" value="1"/>
</dbReference>
<organism evidence="11 12">
    <name type="scientific">Aspergillus tanneri</name>
    <dbReference type="NCBI Taxonomy" id="1220188"/>
    <lineage>
        <taxon>Eukaryota</taxon>
        <taxon>Fungi</taxon>
        <taxon>Dikarya</taxon>
        <taxon>Ascomycota</taxon>
        <taxon>Pezizomycotina</taxon>
        <taxon>Eurotiomycetes</taxon>
        <taxon>Eurotiomycetidae</taxon>
        <taxon>Eurotiales</taxon>
        <taxon>Aspergillaceae</taxon>
        <taxon>Aspergillus</taxon>
        <taxon>Aspergillus subgen. Circumdati</taxon>
    </lineage>
</organism>
<accession>A0A4S3JCP3</accession>
<evidence type="ECO:0000256" key="7">
    <source>
        <dbReference type="ARBA" id="ARBA00022801"/>
    </source>
</evidence>
<dbReference type="AlphaFoldDB" id="A0A4S3JCP3"/>
<dbReference type="InterPro" id="IPR051547">
    <property type="entry name" value="TDP2-like"/>
</dbReference>
<dbReference type="GO" id="GO:0005737">
    <property type="term" value="C:cytoplasm"/>
    <property type="evidence" value="ECO:0007669"/>
    <property type="project" value="TreeGrafter"/>
</dbReference>
<keyword evidence="4" id="KW-0540">Nuclease</keyword>
<dbReference type="GO" id="GO:0070260">
    <property type="term" value="F:5'-tyrosyl-DNA phosphodiesterase activity"/>
    <property type="evidence" value="ECO:0007669"/>
    <property type="project" value="TreeGrafter"/>
</dbReference>
<evidence type="ECO:0000256" key="2">
    <source>
        <dbReference type="ARBA" id="ARBA00001946"/>
    </source>
</evidence>
<dbReference type="GO" id="GO:0006302">
    <property type="term" value="P:double-strand break repair"/>
    <property type="evidence" value="ECO:0007669"/>
    <property type="project" value="TreeGrafter"/>
</dbReference>
<dbReference type="SUPFAM" id="SSF56219">
    <property type="entry name" value="DNase I-like"/>
    <property type="match status" value="1"/>
</dbReference>
<keyword evidence="7" id="KW-0378">Hydrolase</keyword>
<evidence type="ECO:0000256" key="5">
    <source>
        <dbReference type="ARBA" id="ARBA00022723"/>
    </source>
</evidence>
<evidence type="ECO:0000256" key="10">
    <source>
        <dbReference type="ARBA" id="ARBA00023242"/>
    </source>
</evidence>
<dbReference type="Proteomes" id="UP000308092">
    <property type="component" value="Unassembled WGS sequence"/>
</dbReference>
<evidence type="ECO:0000256" key="4">
    <source>
        <dbReference type="ARBA" id="ARBA00022722"/>
    </source>
</evidence>
<evidence type="ECO:0000256" key="6">
    <source>
        <dbReference type="ARBA" id="ARBA00022763"/>
    </source>
</evidence>
<evidence type="ECO:0000313" key="12">
    <source>
        <dbReference type="Proteomes" id="UP000308092"/>
    </source>
</evidence>